<evidence type="ECO:0000259" key="15">
    <source>
        <dbReference type="PROSITE" id="PS50109"/>
    </source>
</evidence>
<dbReference type="Gene3D" id="1.10.287.130">
    <property type="match status" value="1"/>
</dbReference>
<dbReference type="PROSITE" id="PS50109">
    <property type="entry name" value="HIS_KIN"/>
    <property type="match status" value="1"/>
</dbReference>
<protein>
    <recommendedName>
        <fullName evidence="10">Circadian input-output histidine kinase CikA</fullName>
        <ecNumber evidence="3">2.7.13.3</ecNumber>
    </recommendedName>
</protein>
<keyword evidence="6" id="KW-0547">Nucleotide-binding</keyword>
<feature type="domain" description="Response regulatory" evidence="16">
    <location>
        <begin position="632"/>
        <end position="745"/>
    </location>
</feature>
<dbReference type="Gene3D" id="3.40.50.2300">
    <property type="match status" value="3"/>
</dbReference>
<keyword evidence="9" id="KW-0902">Two-component regulatory system</keyword>
<comment type="similarity">
    <text evidence="2">In the N-terminal section; belongs to the phytochrome family.</text>
</comment>
<dbReference type="Gene3D" id="3.30.565.10">
    <property type="entry name" value="Histidine kinase-like ATPase, C-terminal domain"/>
    <property type="match status" value="1"/>
</dbReference>
<feature type="domain" description="Response regulatory" evidence="16">
    <location>
        <begin position="754"/>
        <end position="868"/>
    </location>
</feature>
<dbReference type="AlphaFoldDB" id="A0A494XHK1"/>
<keyword evidence="7" id="KW-0418">Kinase</keyword>
<dbReference type="Pfam" id="PF00512">
    <property type="entry name" value="HisKA"/>
    <property type="match status" value="1"/>
</dbReference>
<proteinExistence type="inferred from homology"/>
<evidence type="ECO:0000256" key="11">
    <source>
        <dbReference type="PROSITE-ProRule" id="PRU00169"/>
    </source>
</evidence>
<evidence type="ECO:0000256" key="7">
    <source>
        <dbReference type="ARBA" id="ARBA00022777"/>
    </source>
</evidence>
<dbReference type="Pfam" id="PF00072">
    <property type="entry name" value="Response_reg"/>
    <property type="match status" value="3"/>
</dbReference>
<evidence type="ECO:0000256" key="14">
    <source>
        <dbReference type="SAM" id="Phobius"/>
    </source>
</evidence>
<dbReference type="Pfam" id="PF02518">
    <property type="entry name" value="HATPase_c"/>
    <property type="match status" value="1"/>
</dbReference>
<dbReference type="SMART" id="SM00388">
    <property type="entry name" value="HisKA"/>
    <property type="match status" value="1"/>
</dbReference>
<feature type="region of interest" description="Disordered" evidence="13">
    <location>
        <begin position="592"/>
        <end position="611"/>
    </location>
</feature>
<dbReference type="EMBL" id="RBZM01000010">
    <property type="protein sequence ID" value="RKP48076.1"/>
    <property type="molecule type" value="Genomic_DNA"/>
</dbReference>
<feature type="transmembrane region" description="Helical" evidence="14">
    <location>
        <begin position="35"/>
        <end position="55"/>
    </location>
</feature>
<sequence length="1021" mass="113673">MDEFRARHAGVKDIVSQLASEAWTESDKTGEQARYLILLSVLVSLSAGIASFLMFRRSSQSEKVLLDTLQQLSANIEENERQNWLKTEYARLVGLAQGVTDLKLLATRLISEIAKAVEGGHGAFFVLESDPKSTYNGEYALLGSYAYKENKQLPNRFRLGEGLVGQCALDNSPIVLNNVPEDYVAIQSGLGEYKPLTITVLPVAHENEVVAVIEIASLQPFTPIQLELLEQLSLTLGVLIDSVKGRHKTERLLLEAQLLSEELQSQQEELRASNDELAAQTQTLKQSEEKLKAQSEELQVINEEMELKTVHLEAQKTDIERQNDIIRHASEELQLKADELALSSKYKSEFLANMSHELRTPLNSLLILSKSLADNGEGNLTEDQIESAKIIHGGGQDLLRLINDILDLSKVEAGKMQLNPERIPIDDFLRNLQYQFKPVASEKGIKFECAKAADLPEALFTDAQRTEQILKNLLSNAFKFTSEGTVYVSIERPAPDIRFTDSDLTRDNSIAFKVRDTGIGIPSHKQEEIFRSFQQADGSTSRKYGGTGLGLTISRELASLLRGEIHLESREGEGSCFTLILPLELPEAALKTETESSQLTGQASRTRVEPAKEQVRATAEKPIPRSGERSRSLLVVESDPEFAGVLRRMAEVRGFETLIAPNGTEALQLAKRNVPDAIVLNPWLPDMDGQELLRLLKDSTKTKNVPTHLITGKDEVAASLEKGAVGFLTSPGAEALEAIFAEIDDAMRPGRIRQVLVIEDDEGNRKAIRELMRSKDIEMHDAGSVSEGMDALRERTFDCVILDLGLPDGTGFEWLERASEEGRIPPVVIYTGRELSQEEYKDLNRFTDSIVIKGENSPERLLDEVMLFLHSVGGKTTKLEGDRTMIRRVHDTDNTLQGRKILLVDDDLRNTFALSKVLKQQGLDVIMADNGKLAIEKLQADDDIELVLMDMMMPVMDGYEAMREIRSNGKYESLPIIALTAKAMIGDREKCIESGANDYMTKPLDVDRLLSLLRVWLSSDR</sequence>
<dbReference type="InterPro" id="IPR036890">
    <property type="entry name" value="HATPase_C_sf"/>
</dbReference>
<dbReference type="PROSITE" id="PS50110">
    <property type="entry name" value="RESPONSE_REGULATORY"/>
    <property type="match status" value="3"/>
</dbReference>
<dbReference type="InterPro" id="IPR036097">
    <property type="entry name" value="HisK_dim/P_sf"/>
</dbReference>
<dbReference type="InterPro" id="IPR003594">
    <property type="entry name" value="HATPase_dom"/>
</dbReference>
<dbReference type="FunFam" id="3.30.565.10:FF:000010">
    <property type="entry name" value="Sensor histidine kinase RcsC"/>
    <property type="match status" value="1"/>
</dbReference>
<keyword evidence="12" id="KW-0175">Coiled coil</keyword>
<comment type="caution">
    <text evidence="11">Lacks conserved residue(s) required for the propagation of feature annotation.</text>
</comment>
<feature type="modified residue" description="4-aspartylphosphate" evidence="11">
    <location>
        <position position="950"/>
    </location>
</feature>
<evidence type="ECO:0000256" key="3">
    <source>
        <dbReference type="ARBA" id="ARBA00012438"/>
    </source>
</evidence>
<dbReference type="SUPFAM" id="SSF52172">
    <property type="entry name" value="CheY-like"/>
    <property type="match status" value="3"/>
</dbReference>
<evidence type="ECO:0000256" key="4">
    <source>
        <dbReference type="ARBA" id="ARBA00022553"/>
    </source>
</evidence>
<dbReference type="InterPro" id="IPR001789">
    <property type="entry name" value="Sig_transdc_resp-reg_receiver"/>
</dbReference>
<keyword evidence="14" id="KW-1133">Transmembrane helix</keyword>
<feature type="compositionally biased region" description="Polar residues" evidence="13">
    <location>
        <begin position="596"/>
        <end position="605"/>
    </location>
</feature>
<keyword evidence="14" id="KW-0812">Transmembrane</keyword>
<keyword evidence="5" id="KW-0808">Transferase</keyword>
<gene>
    <name evidence="17" type="ORF">D7Z26_22165</name>
</gene>
<dbReference type="Pfam" id="PF13185">
    <property type="entry name" value="GAF_2"/>
    <property type="match status" value="1"/>
</dbReference>
<dbReference type="SMART" id="SM00448">
    <property type="entry name" value="REC"/>
    <property type="match status" value="3"/>
</dbReference>
<feature type="domain" description="Response regulatory" evidence="16">
    <location>
        <begin position="900"/>
        <end position="1017"/>
    </location>
</feature>
<comment type="catalytic activity">
    <reaction evidence="1">
        <text>ATP + protein L-histidine = ADP + protein N-phospho-L-histidine.</text>
        <dbReference type="EC" id="2.7.13.3"/>
    </reaction>
</comment>
<accession>A0A494XHK1</accession>
<evidence type="ECO:0000313" key="17">
    <source>
        <dbReference type="EMBL" id="RKP48076.1"/>
    </source>
</evidence>
<evidence type="ECO:0000256" key="8">
    <source>
        <dbReference type="ARBA" id="ARBA00022840"/>
    </source>
</evidence>
<dbReference type="GO" id="GO:0000155">
    <property type="term" value="F:phosphorelay sensor kinase activity"/>
    <property type="evidence" value="ECO:0007669"/>
    <property type="project" value="InterPro"/>
</dbReference>
<dbReference type="Proteomes" id="UP000282076">
    <property type="component" value="Unassembled WGS sequence"/>
</dbReference>
<reference evidence="17 18" key="1">
    <citation type="submission" date="2018-10" db="EMBL/GenBank/DDBJ databases">
        <title>Cohnella sp. M2MS4P-1, whole genome shotgun sequence.</title>
        <authorList>
            <person name="Tuo L."/>
        </authorList>
    </citation>
    <scope>NUCLEOTIDE SEQUENCE [LARGE SCALE GENOMIC DNA]</scope>
    <source>
        <strain evidence="17 18">M2MS4P-1</strain>
    </source>
</reference>
<feature type="domain" description="Histidine kinase" evidence="15">
    <location>
        <begin position="353"/>
        <end position="585"/>
    </location>
</feature>
<dbReference type="SMART" id="SM00387">
    <property type="entry name" value="HATPase_c"/>
    <property type="match status" value="1"/>
</dbReference>
<dbReference type="PRINTS" id="PR00344">
    <property type="entry name" value="BCTRLSENSOR"/>
</dbReference>
<evidence type="ECO:0000256" key="5">
    <source>
        <dbReference type="ARBA" id="ARBA00022679"/>
    </source>
</evidence>
<dbReference type="EC" id="2.7.13.3" evidence="3"/>
<keyword evidence="4 11" id="KW-0597">Phosphoprotein</keyword>
<keyword evidence="14" id="KW-0472">Membrane</keyword>
<dbReference type="PANTHER" id="PTHR45339">
    <property type="entry name" value="HYBRID SIGNAL TRANSDUCTION HISTIDINE KINASE J"/>
    <property type="match status" value="1"/>
</dbReference>
<evidence type="ECO:0000256" key="13">
    <source>
        <dbReference type="SAM" id="MobiDB-lite"/>
    </source>
</evidence>
<evidence type="ECO:0000256" key="9">
    <source>
        <dbReference type="ARBA" id="ARBA00023012"/>
    </source>
</evidence>
<dbReference type="InterPro" id="IPR029016">
    <property type="entry name" value="GAF-like_dom_sf"/>
</dbReference>
<dbReference type="Gene3D" id="3.30.450.40">
    <property type="match status" value="1"/>
</dbReference>
<comment type="caution">
    <text evidence="17">The sequence shown here is derived from an EMBL/GenBank/DDBJ whole genome shotgun (WGS) entry which is preliminary data.</text>
</comment>
<dbReference type="SUPFAM" id="SSF55781">
    <property type="entry name" value="GAF domain-like"/>
    <property type="match status" value="1"/>
</dbReference>
<dbReference type="SUPFAM" id="SSF55874">
    <property type="entry name" value="ATPase domain of HSP90 chaperone/DNA topoisomerase II/histidine kinase"/>
    <property type="match status" value="1"/>
</dbReference>
<evidence type="ECO:0000256" key="6">
    <source>
        <dbReference type="ARBA" id="ARBA00022741"/>
    </source>
</evidence>
<dbReference type="SUPFAM" id="SSF47384">
    <property type="entry name" value="Homodimeric domain of signal transducing histidine kinase"/>
    <property type="match status" value="1"/>
</dbReference>
<dbReference type="InterPro" id="IPR003661">
    <property type="entry name" value="HisK_dim/P_dom"/>
</dbReference>
<keyword evidence="8" id="KW-0067">ATP-binding</keyword>
<evidence type="ECO:0000256" key="10">
    <source>
        <dbReference type="ARBA" id="ARBA00074306"/>
    </source>
</evidence>
<dbReference type="PANTHER" id="PTHR45339:SF1">
    <property type="entry name" value="HYBRID SIGNAL TRANSDUCTION HISTIDINE KINASE J"/>
    <property type="match status" value="1"/>
</dbReference>
<dbReference type="InterPro" id="IPR003018">
    <property type="entry name" value="GAF"/>
</dbReference>
<dbReference type="CDD" id="cd17546">
    <property type="entry name" value="REC_hyHK_CKI1_RcsC-like"/>
    <property type="match status" value="1"/>
</dbReference>
<evidence type="ECO:0000256" key="2">
    <source>
        <dbReference type="ARBA" id="ARBA00006402"/>
    </source>
</evidence>
<organism evidence="17 18">
    <name type="scientific">Cohnella endophytica</name>
    <dbReference type="NCBI Taxonomy" id="2419778"/>
    <lineage>
        <taxon>Bacteria</taxon>
        <taxon>Bacillati</taxon>
        <taxon>Bacillota</taxon>
        <taxon>Bacilli</taxon>
        <taxon>Bacillales</taxon>
        <taxon>Paenibacillaceae</taxon>
        <taxon>Cohnella</taxon>
    </lineage>
</organism>
<dbReference type="GO" id="GO:0005524">
    <property type="term" value="F:ATP binding"/>
    <property type="evidence" value="ECO:0007669"/>
    <property type="project" value="UniProtKB-KW"/>
</dbReference>
<dbReference type="CDD" id="cd00082">
    <property type="entry name" value="HisKA"/>
    <property type="match status" value="1"/>
</dbReference>
<dbReference type="InterPro" id="IPR011006">
    <property type="entry name" value="CheY-like_superfamily"/>
</dbReference>
<dbReference type="OrthoDB" id="9790669at2"/>
<dbReference type="CDD" id="cd00156">
    <property type="entry name" value="REC"/>
    <property type="match status" value="2"/>
</dbReference>
<dbReference type="InterPro" id="IPR005467">
    <property type="entry name" value="His_kinase_dom"/>
</dbReference>
<evidence type="ECO:0000259" key="16">
    <source>
        <dbReference type="PROSITE" id="PS50110"/>
    </source>
</evidence>
<name>A0A494XHK1_9BACL</name>
<dbReference type="InterPro" id="IPR004358">
    <property type="entry name" value="Sig_transdc_His_kin-like_C"/>
</dbReference>
<feature type="coiled-coil region" evidence="12">
    <location>
        <begin position="249"/>
        <end position="332"/>
    </location>
</feature>
<evidence type="ECO:0000313" key="18">
    <source>
        <dbReference type="Proteomes" id="UP000282076"/>
    </source>
</evidence>
<keyword evidence="18" id="KW-1185">Reference proteome</keyword>
<dbReference type="CDD" id="cd16922">
    <property type="entry name" value="HATPase_EvgS-ArcB-TorS-like"/>
    <property type="match status" value="1"/>
</dbReference>
<feature type="modified residue" description="4-aspartylphosphate" evidence="11">
    <location>
        <position position="803"/>
    </location>
</feature>
<evidence type="ECO:0000256" key="12">
    <source>
        <dbReference type="SAM" id="Coils"/>
    </source>
</evidence>
<evidence type="ECO:0000256" key="1">
    <source>
        <dbReference type="ARBA" id="ARBA00000085"/>
    </source>
</evidence>